<feature type="domain" description="NADH-quinone oxidoreductase subunit D" evidence="2">
    <location>
        <begin position="310"/>
        <end position="399"/>
    </location>
</feature>
<name>A0ABQ0NX51_9PROT</name>
<keyword evidence="1" id="KW-0560">Oxidoreductase</keyword>
<keyword evidence="4" id="KW-1185">Reference proteome</keyword>
<dbReference type="Pfam" id="PF00346">
    <property type="entry name" value="Complex1_49kDa"/>
    <property type="match status" value="1"/>
</dbReference>
<dbReference type="InterPro" id="IPR029014">
    <property type="entry name" value="NiFe-Hase_large"/>
</dbReference>
<dbReference type="SUPFAM" id="SSF56762">
    <property type="entry name" value="HydB/Nqo4-like"/>
    <property type="match status" value="1"/>
</dbReference>
<evidence type="ECO:0000259" key="2">
    <source>
        <dbReference type="Pfam" id="PF00346"/>
    </source>
</evidence>
<gene>
    <name evidence="3" type="ORF">AA15669_0527</name>
</gene>
<dbReference type="RefSeq" id="WP_018980257.1">
    <property type="nucleotide sequence ID" value="NZ_BAQD01000005.1"/>
</dbReference>
<proteinExistence type="predicted"/>
<dbReference type="EMBL" id="BAQD01000005">
    <property type="protein sequence ID" value="GBQ05583.1"/>
    <property type="molecule type" value="Genomic_DNA"/>
</dbReference>
<evidence type="ECO:0000313" key="3">
    <source>
        <dbReference type="EMBL" id="GBQ05583.1"/>
    </source>
</evidence>
<dbReference type="PANTHER" id="PTHR43485:SF1">
    <property type="entry name" value="FORMATE HYDROGENLYASE SUBUNIT 5-RELATED"/>
    <property type="match status" value="1"/>
</dbReference>
<dbReference type="Proteomes" id="UP001062901">
    <property type="component" value="Unassembled WGS sequence"/>
</dbReference>
<evidence type="ECO:0000313" key="4">
    <source>
        <dbReference type="Proteomes" id="UP001062901"/>
    </source>
</evidence>
<dbReference type="InterPro" id="IPR037232">
    <property type="entry name" value="NADH_quin_OxRdtase_su_C/D-like"/>
</dbReference>
<comment type="caution">
    <text evidence="3">The sequence shown here is derived from an EMBL/GenBank/DDBJ whole genome shotgun (WGS) entry which is preliminary data.</text>
</comment>
<protein>
    <recommendedName>
        <fullName evidence="2">NADH-quinone oxidoreductase subunit D domain-containing protein</fullName>
    </recommendedName>
</protein>
<accession>A0ABQ0NX51</accession>
<organism evidence="3 4">
    <name type="scientific">Saccharibacter floricola DSM 15669</name>
    <dbReference type="NCBI Taxonomy" id="1123227"/>
    <lineage>
        <taxon>Bacteria</taxon>
        <taxon>Pseudomonadati</taxon>
        <taxon>Pseudomonadota</taxon>
        <taxon>Alphaproteobacteria</taxon>
        <taxon>Acetobacterales</taxon>
        <taxon>Acetobacteraceae</taxon>
        <taxon>Saccharibacter</taxon>
    </lineage>
</organism>
<dbReference type="InterPro" id="IPR052197">
    <property type="entry name" value="ComplexI_49kDa-like"/>
</dbReference>
<dbReference type="SUPFAM" id="SSF143243">
    <property type="entry name" value="Nqo5-like"/>
    <property type="match status" value="1"/>
</dbReference>
<dbReference type="Gene3D" id="1.10.645.10">
    <property type="entry name" value="Cytochrome-c3 Hydrogenase, chain B"/>
    <property type="match status" value="1"/>
</dbReference>
<sequence>MTVMTAVLQHSERVGLFHYRIETDLWRALLEMVDRTVTFIALWVDEDEATLLLLYDESPILLSTAVEKRRYYAPSLRFPAAQWHERLARDLWGVEALSARDDRALLDDGCWPLTWPLAREPIPVQGERTSPDHRPGMVPSRTALPGLLGVRYEVVNGRVEQLDVQIAPGHRGVLSQLKGRTVAEALKIISRVNAAGFVAHPLAFTRAVEQAQAQLPTPRERDTRLILLEIERMSVHMFDLAQSARAAGAELLATYSDHMREALAQTCEEHGASRRLTDMVRPLDEGGCAISEIVPLAQAVITVVSVSLPRLIGLHHVYASRLEGLAVLPTEMAWAYGIGGVAGRASGRYVDRRALDIGMRLDALRSSGRHEGCALARNRQRLAEIGDSITLMERILASIGLDDEAQAYPVTDEGVGVAESARGDIWYWVTLQQGKIQKIHIRDPALPLLTVLGDILNGHKPEEIGAALLSLGISTAGVAL</sequence>
<reference evidence="3" key="1">
    <citation type="submission" date="2013-04" db="EMBL/GenBank/DDBJ databases">
        <title>The genome sequencing project of 58 acetic acid bacteria.</title>
        <authorList>
            <person name="Okamoto-Kainuma A."/>
            <person name="Ishikawa M."/>
            <person name="Umino S."/>
            <person name="Koizumi Y."/>
            <person name="Shiwa Y."/>
            <person name="Yoshikawa H."/>
            <person name="Matsutani M."/>
            <person name="Matsushita K."/>
        </authorList>
    </citation>
    <scope>NUCLEOTIDE SEQUENCE</scope>
    <source>
        <strain evidence="3">DSM 15669</strain>
    </source>
</reference>
<evidence type="ECO:0000256" key="1">
    <source>
        <dbReference type="ARBA" id="ARBA00023002"/>
    </source>
</evidence>
<dbReference type="PANTHER" id="PTHR43485">
    <property type="entry name" value="HYDROGENASE-4 COMPONENT G"/>
    <property type="match status" value="1"/>
</dbReference>
<dbReference type="InterPro" id="IPR001135">
    <property type="entry name" value="NADH_Q_OxRdtase_suD"/>
</dbReference>